<feature type="domain" description="GGDEF" evidence="13">
    <location>
        <begin position="228"/>
        <end position="360"/>
    </location>
</feature>
<keyword evidence="7" id="KW-0902">Two-component regulatory system</keyword>
<feature type="domain" description="Histidine kinase" evidence="11">
    <location>
        <begin position="685"/>
        <end position="909"/>
    </location>
</feature>
<dbReference type="GO" id="GO:0000155">
    <property type="term" value="F:phosphorelay sensor kinase activity"/>
    <property type="evidence" value="ECO:0007669"/>
    <property type="project" value="InterPro"/>
</dbReference>
<dbReference type="InterPro" id="IPR029787">
    <property type="entry name" value="Nucleotide_cyclase"/>
</dbReference>
<dbReference type="InterPro" id="IPR003594">
    <property type="entry name" value="HATPase_dom"/>
</dbReference>
<accession>A0A173YP03</accession>
<reference evidence="14 15" key="1">
    <citation type="submission" date="2015-09" db="EMBL/GenBank/DDBJ databases">
        <authorList>
            <consortium name="Pathogen Informatics"/>
        </authorList>
    </citation>
    <scope>NUCLEOTIDE SEQUENCE [LARGE SCALE GENOMIC DNA]</scope>
    <source>
        <strain evidence="14 15">2789STDY5608849</strain>
    </source>
</reference>
<evidence type="ECO:0000256" key="9">
    <source>
        <dbReference type="PROSITE-ProRule" id="PRU00169"/>
    </source>
</evidence>
<dbReference type="CDD" id="cd00082">
    <property type="entry name" value="HisKA"/>
    <property type="match status" value="1"/>
</dbReference>
<dbReference type="PROSITE" id="PS50109">
    <property type="entry name" value="HIS_KIN"/>
    <property type="match status" value="1"/>
</dbReference>
<keyword evidence="5 14" id="KW-0808">Transferase</keyword>
<dbReference type="PANTHER" id="PTHR43047">
    <property type="entry name" value="TWO-COMPONENT HISTIDINE PROTEIN KINASE"/>
    <property type="match status" value="1"/>
</dbReference>
<comment type="function">
    <text evidence="8">May play the central regulatory role in sporulation. It may be an element of the effector pathway responsible for the activation of sporulation genes in response to nutritional stress. Spo0A may act in concert with spo0H (a sigma factor) to control the expression of some genes that are critical to the sporulation process.</text>
</comment>
<dbReference type="Gene3D" id="3.30.70.270">
    <property type="match status" value="1"/>
</dbReference>
<evidence type="ECO:0000313" key="15">
    <source>
        <dbReference type="Proteomes" id="UP000095706"/>
    </source>
</evidence>
<dbReference type="SUPFAM" id="SSF47384">
    <property type="entry name" value="Homodimeric domain of signal transducing histidine kinase"/>
    <property type="match status" value="1"/>
</dbReference>
<dbReference type="SUPFAM" id="SSF52172">
    <property type="entry name" value="CheY-like"/>
    <property type="match status" value="1"/>
</dbReference>
<gene>
    <name evidence="14" type="primary">luxQ_2</name>
    <name evidence="14" type="ORF">ERS852406_00498</name>
</gene>
<dbReference type="InterPro" id="IPR003661">
    <property type="entry name" value="HisK_dim/P_dom"/>
</dbReference>
<feature type="modified residue" description="4-aspartylphosphate" evidence="9">
    <location>
        <position position="983"/>
    </location>
</feature>
<keyword evidence="4 9" id="KW-0597">Phosphoprotein</keyword>
<dbReference type="InterPro" id="IPR005467">
    <property type="entry name" value="His_kinase_dom"/>
</dbReference>
<evidence type="ECO:0000256" key="8">
    <source>
        <dbReference type="ARBA" id="ARBA00024867"/>
    </source>
</evidence>
<dbReference type="InterPro" id="IPR036890">
    <property type="entry name" value="HATPase_C_sf"/>
</dbReference>
<dbReference type="PRINTS" id="PR00344">
    <property type="entry name" value="BCTRLSENSOR"/>
</dbReference>
<dbReference type="InterPro" id="IPR043128">
    <property type="entry name" value="Rev_trsase/Diguanyl_cyclase"/>
</dbReference>
<dbReference type="EC" id="2.7.13.3" evidence="2"/>
<evidence type="ECO:0000256" key="3">
    <source>
        <dbReference type="ARBA" id="ARBA00018672"/>
    </source>
</evidence>
<dbReference type="Pfam" id="PF02518">
    <property type="entry name" value="HATPase_c"/>
    <property type="match status" value="1"/>
</dbReference>
<feature type="domain" description="Response regulatory" evidence="12">
    <location>
        <begin position="932"/>
        <end position="1052"/>
    </location>
</feature>
<evidence type="ECO:0000256" key="5">
    <source>
        <dbReference type="ARBA" id="ARBA00022679"/>
    </source>
</evidence>
<dbReference type="InterPro" id="IPR001789">
    <property type="entry name" value="Sig_transdc_resp-reg_receiver"/>
</dbReference>
<dbReference type="RefSeq" id="WP_055226263.1">
    <property type="nucleotide sequence ID" value="NZ_CYYV01000002.1"/>
</dbReference>
<dbReference type="NCBIfam" id="TIGR00254">
    <property type="entry name" value="GGDEF"/>
    <property type="match status" value="1"/>
</dbReference>
<dbReference type="SMART" id="SM00388">
    <property type="entry name" value="HisKA"/>
    <property type="match status" value="1"/>
</dbReference>
<evidence type="ECO:0000259" key="13">
    <source>
        <dbReference type="PROSITE" id="PS50887"/>
    </source>
</evidence>
<dbReference type="CDD" id="cd17546">
    <property type="entry name" value="REC_hyHK_CKI1_RcsC-like"/>
    <property type="match status" value="1"/>
</dbReference>
<dbReference type="CDD" id="cd01949">
    <property type="entry name" value="GGDEF"/>
    <property type="match status" value="1"/>
</dbReference>
<dbReference type="PROSITE" id="PS50887">
    <property type="entry name" value="GGDEF"/>
    <property type="match status" value="1"/>
</dbReference>
<evidence type="ECO:0000256" key="6">
    <source>
        <dbReference type="ARBA" id="ARBA00022777"/>
    </source>
</evidence>
<evidence type="ECO:0000259" key="11">
    <source>
        <dbReference type="PROSITE" id="PS50109"/>
    </source>
</evidence>
<dbReference type="InterPro" id="IPR036097">
    <property type="entry name" value="HisK_dim/P_sf"/>
</dbReference>
<evidence type="ECO:0000256" key="7">
    <source>
        <dbReference type="ARBA" id="ARBA00023012"/>
    </source>
</evidence>
<feature type="transmembrane region" description="Helical" evidence="10">
    <location>
        <begin position="12"/>
        <end position="36"/>
    </location>
</feature>
<evidence type="ECO:0000259" key="12">
    <source>
        <dbReference type="PROSITE" id="PS50110"/>
    </source>
</evidence>
<proteinExistence type="predicted"/>
<name>A0A173YP03_9FIRM</name>
<keyword evidence="10" id="KW-1133">Transmembrane helix</keyword>
<evidence type="ECO:0000313" key="14">
    <source>
        <dbReference type="EMBL" id="CUN65333.1"/>
    </source>
</evidence>
<comment type="catalytic activity">
    <reaction evidence="1">
        <text>ATP + protein L-histidine = ADP + protein N-phospho-L-histidine.</text>
        <dbReference type="EC" id="2.7.13.3"/>
    </reaction>
</comment>
<dbReference type="EMBL" id="CYYV01000002">
    <property type="protein sequence ID" value="CUN65333.1"/>
    <property type="molecule type" value="Genomic_DNA"/>
</dbReference>
<dbReference type="InterPro" id="IPR004358">
    <property type="entry name" value="Sig_transdc_His_kin-like_C"/>
</dbReference>
<protein>
    <recommendedName>
        <fullName evidence="3">Stage 0 sporulation protein A homolog</fullName>
        <ecNumber evidence="2">2.7.13.3</ecNumber>
    </recommendedName>
</protein>
<keyword evidence="10" id="KW-0472">Membrane</keyword>
<dbReference type="Gene3D" id="1.10.287.130">
    <property type="match status" value="1"/>
</dbReference>
<dbReference type="InterPro" id="IPR000160">
    <property type="entry name" value="GGDEF_dom"/>
</dbReference>
<dbReference type="Gene3D" id="3.40.50.2300">
    <property type="match status" value="1"/>
</dbReference>
<dbReference type="Proteomes" id="UP000095706">
    <property type="component" value="Unassembled WGS sequence"/>
</dbReference>
<dbReference type="Pfam" id="PF00990">
    <property type="entry name" value="GGDEF"/>
    <property type="match status" value="1"/>
</dbReference>
<evidence type="ECO:0000256" key="2">
    <source>
        <dbReference type="ARBA" id="ARBA00012438"/>
    </source>
</evidence>
<dbReference type="InterPro" id="IPR011006">
    <property type="entry name" value="CheY-like_superfamily"/>
</dbReference>
<sequence length="1058" mass="120352">MKKKKSKKKTSFISKTAMTVLTIILIILFFCIMSMVEKIQGTARVVNYAGLVRGKTQRIIKLEDAGEPQDTMIADINAYIDGLQNGSSELDLVRLDDRDFQDKMTELASYFEELKAEILLVREKGYENTAIIEKSETFFKICDEATGLAEAYSQRMASSLKKLEQVVVGDIIGLVFVIGMELIKAVRYAAMNRILQKKVYLDEATGLPNKNKCEEILEESDGGEEISGVYAVCVFDLNNLRTINNSLGHDKGDEYIRSFAVQLRKAVPEEYFVGRNGGDEFLAILRGLNREEVEACMNHIRTQTAEYSRQHPEMPISYAGGYALSTEFEDCDIRELFRHADQNMYIDKNRAKMEESAAERKISLEALDVVKKKGYHFSNCIYCNARQDQYRILRAVSGFFLAEDGSYTGAAEHIVQGITDEEKRKEMRRMLDLTHLKECYQKGEESVEILCEYREGSEGEALCRGKVTILFYDAAEDGGLHHFLMGFERFRFNEEAARNEKEQLDQYYEQMKQSIIENSHYAEALLETAEAVFAVDLTNDSLEQIFYHSGQKKFDLNIDLPCSYEKYCGECSAFVAEETLESYRIVDSSKKLLQRFENGDKQVVVEYQETDESGRRIWLQKTVLMSQDTVYDRKTKRESVVVHGMILFRDTSEFHSREEREKIQLQDAFRAADSASRAKTEFMNRMSHDVRTPINGIMGMLDIIRKNRQDEAKVDDCLDKINLSASHLLALVNDVLDMNKLESGKEMIESASFDLKHLMDDVASLVNAQITEMGITHCTHRGELTHTRLIGSPLRLRQIMLNLFSNAIKYNKPGGMIDTYAGEVSCDGTRVVYEFRITDSGIGMSSEFIEKELFHPFTQEKSGARTQYKGTGLGMSIVKELIEKMQGTIEVTSQQGVGTTYVFRLPFYIDCEGQRIQEVKTRIAGKELVRFHVLLVEDNEINMEIAEFYLTDHGATVEEAWNGREAVEKYAANPQKFDVILMDLMMPVMGGLEAARQIRTMELPEAKQVPIIPMTAQSSEESKEGCRAAGMNSHLTKPIEPDGLVQTILETTEHAFEK</sequence>
<organism evidence="14 15">
    <name type="scientific">Fusicatenibacter saccharivorans</name>
    <dbReference type="NCBI Taxonomy" id="1150298"/>
    <lineage>
        <taxon>Bacteria</taxon>
        <taxon>Bacillati</taxon>
        <taxon>Bacillota</taxon>
        <taxon>Clostridia</taxon>
        <taxon>Lachnospirales</taxon>
        <taxon>Lachnospiraceae</taxon>
        <taxon>Fusicatenibacter</taxon>
    </lineage>
</organism>
<dbReference type="Pfam" id="PF00512">
    <property type="entry name" value="HisKA"/>
    <property type="match status" value="1"/>
</dbReference>
<evidence type="ECO:0000256" key="1">
    <source>
        <dbReference type="ARBA" id="ARBA00000085"/>
    </source>
</evidence>
<keyword evidence="10" id="KW-0812">Transmembrane</keyword>
<dbReference type="Gene3D" id="3.30.565.10">
    <property type="entry name" value="Histidine kinase-like ATPase, C-terminal domain"/>
    <property type="match status" value="1"/>
</dbReference>
<dbReference type="SUPFAM" id="SSF55874">
    <property type="entry name" value="ATPase domain of HSP90 chaperone/DNA topoisomerase II/histidine kinase"/>
    <property type="match status" value="1"/>
</dbReference>
<dbReference type="SMART" id="SM00387">
    <property type="entry name" value="HATPase_c"/>
    <property type="match status" value="1"/>
</dbReference>
<dbReference type="SMART" id="SM00267">
    <property type="entry name" value="GGDEF"/>
    <property type="match status" value="1"/>
</dbReference>
<evidence type="ECO:0000256" key="10">
    <source>
        <dbReference type="SAM" id="Phobius"/>
    </source>
</evidence>
<dbReference type="SMART" id="SM00448">
    <property type="entry name" value="REC"/>
    <property type="match status" value="1"/>
</dbReference>
<dbReference type="SUPFAM" id="SSF55073">
    <property type="entry name" value="Nucleotide cyclase"/>
    <property type="match status" value="1"/>
</dbReference>
<dbReference type="PROSITE" id="PS50110">
    <property type="entry name" value="RESPONSE_REGULATORY"/>
    <property type="match status" value="1"/>
</dbReference>
<evidence type="ECO:0000256" key="4">
    <source>
        <dbReference type="ARBA" id="ARBA00022553"/>
    </source>
</evidence>
<dbReference type="Pfam" id="PF00072">
    <property type="entry name" value="Response_reg"/>
    <property type="match status" value="1"/>
</dbReference>
<keyword evidence="6 14" id="KW-0418">Kinase</keyword>
<dbReference type="AlphaFoldDB" id="A0A173YP03"/>